<dbReference type="AlphaFoldDB" id="A0A8J3Y273"/>
<dbReference type="PROSITE" id="PS01124">
    <property type="entry name" value="HTH_ARAC_FAMILY_2"/>
    <property type="match status" value="1"/>
</dbReference>
<evidence type="ECO:0000313" key="6">
    <source>
        <dbReference type="Proteomes" id="UP000605992"/>
    </source>
</evidence>
<proteinExistence type="predicted"/>
<accession>A0A8J3Y273</accession>
<evidence type="ECO:0000256" key="1">
    <source>
        <dbReference type="ARBA" id="ARBA00023015"/>
    </source>
</evidence>
<dbReference type="Gene3D" id="1.10.10.60">
    <property type="entry name" value="Homeodomain-like"/>
    <property type="match status" value="1"/>
</dbReference>
<dbReference type="PANTHER" id="PTHR43280:SF32">
    <property type="entry name" value="TRANSCRIPTIONAL REGULATORY PROTEIN"/>
    <property type="match status" value="1"/>
</dbReference>
<sequence>MDRNGHIVVTDVPYRASVGAPPGVEVVDFVGLPARARSHDVDLYAPKRLAFHELITVRSGTLRYSVDFTEHVLIEGAWMWSRPGQIQQFRSDLTAAEGTVVLFERSFLSPGTVEVARVDQSSWQRPLIPEGTDRAVHGVLDLLESEYRSQACPSLEVHVEVLRHLLAVLVLRLTQAHGGVDHDGADVTEAFRRFQSAVDRDFVRTRRVEDFARDLGYSVRTLTRATRAAAGCGAKRFINDRVLLEAKRRLVHTDLAVATVGERLGFSEATVFTKFFRQRTGETPAAFRAHSRGIA</sequence>
<evidence type="ECO:0000259" key="4">
    <source>
        <dbReference type="PROSITE" id="PS01124"/>
    </source>
</evidence>
<keyword evidence="6" id="KW-1185">Reference proteome</keyword>
<dbReference type="SUPFAM" id="SSF46689">
    <property type="entry name" value="Homeodomain-like"/>
    <property type="match status" value="1"/>
</dbReference>
<dbReference type="InterPro" id="IPR009057">
    <property type="entry name" value="Homeodomain-like_sf"/>
</dbReference>
<protein>
    <submittedName>
        <fullName evidence="5">AraC family transcriptional regulator</fullName>
    </submittedName>
</protein>
<evidence type="ECO:0000256" key="3">
    <source>
        <dbReference type="ARBA" id="ARBA00023163"/>
    </source>
</evidence>
<keyword evidence="1" id="KW-0805">Transcription regulation</keyword>
<dbReference type="GO" id="GO:0003700">
    <property type="term" value="F:DNA-binding transcription factor activity"/>
    <property type="evidence" value="ECO:0007669"/>
    <property type="project" value="InterPro"/>
</dbReference>
<dbReference type="EMBL" id="BOOR01000087">
    <property type="protein sequence ID" value="GII59525.1"/>
    <property type="molecule type" value="Genomic_DNA"/>
</dbReference>
<comment type="caution">
    <text evidence="5">The sequence shown here is derived from an EMBL/GenBank/DDBJ whole genome shotgun (WGS) entry which is preliminary data.</text>
</comment>
<dbReference type="Pfam" id="PF12833">
    <property type="entry name" value="HTH_18"/>
    <property type="match status" value="1"/>
</dbReference>
<name>A0A8J3Y273_9ACTN</name>
<evidence type="ECO:0000256" key="2">
    <source>
        <dbReference type="ARBA" id="ARBA00023125"/>
    </source>
</evidence>
<dbReference type="RefSeq" id="WP_203949574.1">
    <property type="nucleotide sequence ID" value="NZ_BOOR01000087.1"/>
</dbReference>
<reference evidence="5" key="1">
    <citation type="submission" date="2021-01" db="EMBL/GenBank/DDBJ databases">
        <title>Whole genome shotgun sequence of Planotetraspora thailandica NBRC 104271.</title>
        <authorList>
            <person name="Komaki H."/>
            <person name="Tamura T."/>
        </authorList>
    </citation>
    <scope>NUCLEOTIDE SEQUENCE</scope>
    <source>
        <strain evidence="5">NBRC 104271</strain>
    </source>
</reference>
<gene>
    <name evidence="5" type="ORF">Pth03_79140</name>
</gene>
<dbReference type="Proteomes" id="UP000605992">
    <property type="component" value="Unassembled WGS sequence"/>
</dbReference>
<keyword evidence="2" id="KW-0238">DNA-binding</keyword>
<evidence type="ECO:0000313" key="5">
    <source>
        <dbReference type="EMBL" id="GII59525.1"/>
    </source>
</evidence>
<dbReference type="SMART" id="SM00342">
    <property type="entry name" value="HTH_ARAC"/>
    <property type="match status" value="1"/>
</dbReference>
<organism evidence="5 6">
    <name type="scientific">Planotetraspora thailandica</name>
    <dbReference type="NCBI Taxonomy" id="487172"/>
    <lineage>
        <taxon>Bacteria</taxon>
        <taxon>Bacillati</taxon>
        <taxon>Actinomycetota</taxon>
        <taxon>Actinomycetes</taxon>
        <taxon>Streptosporangiales</taxon>
        <taxon>Streptosporangiaceae</taxon>
        <taxon>Planotetraspora</taxon>
    </lineage>
</organism>
<feature type="domain" description="HTH araC/xylS-type" evidence="4">
    <location>
        <begin position="192"/>
        <end position="290"/>
    </location>
</feature>
<dbReference type="InterPro" id="IPR018060">
    <property type="entry name" value="HTH_AraC"/>
</dbReference>
<keyword evidence="3" id="KW-0804">Transcription</keyword>
<dbReference type="GO" id="GO:0043565">
    <property type="term" value="F:sequence-specific DNA binding"/>
    <property type="evidence" value="ECO:0007669"/>
    <property type="project" value="InterPro"/>
</dbReference>
<dbReference type="PANTHER" id="PTHR43280">
    <property type="entry name" value="ARAC-FAMILY TRANSCRIPTIONAL REGULATOR"/>
    <property type="match status" value="1"/>
</dbReference>